<comment type="caution">
    <text evidence="2">The sequence shown here is derived from an EMBL/GenBank/DDBJ whole genome shotgun (WGS) entry which is preliminary data.</text>
</comment>
<gene>
    <name evidence="2" type="ORF">WISP_150323</name>
</gene>
<sequence length="120" mass="14337">MLQDPRGFQQPERYENIDLWNLEYFITTPVPQTIIYFGFITNMFRMTQSRYCGLLCPQVTLRRTHSRRQQGIRERRTEPNLLVCPPPAWCRSPFTNARERNAPMRQPTDRHLRAPRSDSV</sequence>
<accession>A0ABQ9CMB8</accession>
<organism evidence="2 3">
    <name type="scientific">Willisornis vidua</name>
    <name type="common">Xingu scale-backed antbird</name>
    <dbReference type="NCBI Taxonomy" id="1566151"/>
    <lineage>
        <taxon>Eukaryota</taxon>
        <taxon>Metazoa</taxon>
        <taxon>Chordata</taxon>
        <taxon>Craniata</taxon>
        <taxon>Vertebrata</taxon>
        <taxon>Euteleostomi</taxon>
        <taxon>Archelosauria</taxon>
        <taxon>Archosauria</taxon>
        <taxon>Dinosauria</taxon>
        <taxon>Saurischia</taxon>
        <taxon>Theropoda</taxon>
        <taxon>Coelurosauria</taxon>
        <taxon>Aves</taxon>
        <taxon>Neognathae</taxon>
        <taxon>Neoaves</taxon>
        <taxon>Telluraves</taxon>
        <taxon>Australaves</taxon>
        <taxon>Passeriformes</taxon>
        <taxon>Thamnophilidae</taxon>
        <taxon>Willisornis</taxon>
    </lineage>
</organism>
<dbReference type="EMBL" id="WHWB01034825">
    <property type="protein sequence ID" value="KAJ7403544.1"/>
    <property type="molecule type" value="Genomic_DNA"/>
</dbReference>
<evidence type="ECO:0000256" key="1">
    <source>
        <dbReference type="SAM" id="MobiDB-lite"/>
    </source>
</evidence>
<feature type="compositionally biased region" description="Basic and acidic residues" evidence="1">
    <location>
        <begin position="97"/>
        <end position="120"/>
    </location>
</feature>
<feature type="region of interest" description="Disordered" evidence="1">
    <location>
        <begin position="95"/>
        <end position="120"/>
    </location>
</feature>
<proteinExistence type="predicted"/>
<reference evidence="2" key="1">
    <citation type="submission" date="2019-10" db="EMBL/GenBank/DDBJ databases">
        <authorList>
            <person name="Soares A.E.R."/>
            <person name="Aleixo A."/>
            <person name="Schneider P."/>
            <person name="Miyaki C.Y."/>
            <person name="Schneider M.P."/>
            <person name="Mello C."/>
            <person name="Vasconcelos A.T.R."/>
        </authorList>
    </citation>
    <scope>NUCLEOTIDE SEQUENCE</scope>
    <source>
        <tissue evidence="2">Muscle</tissue>
    </source>
</reference>
<protein>
    <submittedName>
        <fullName evidence="2">Uncharacterized protein</fullName>
    </submittedName>
</protein>
<evidence type="ECO:0000313" key="2">
    <source>
        <dbReference type="EMBL" id="KAJ7403544.1"/>
    </source>
</evidence>
<dbReference type="Proteomes" id="UP001145742">
    <property type="component" value="Unassembled WGS sequence"/>
</dbReference>
<keyword evidence="3" id="KW-1185">Reference proteome</keyword>
<evidence type="ECO:0000313" key="3">
    <source>
        <dbReference type="Proteomes" id="UP001145742"/>
    </source>
</evidence>
<name>A0ABQ9CMB8_9PASS</name>